<reference evidence="1 2" key="1">
    <citation type="submission" date="2021-07" db="EMBL/GenBank/DDBJ databases">
        <title>Sphingomonas sp.</title>
        <authorList>
            <person name="Feng G."/>
            <person name="Li J."/>
            <person name="Pan M."/>
        </authorList>
    </citation>
    <scope>NUCLEOTIDE SEQUENCE [LARGE SCALE GENOMIC DNA]</scope>
    <source>
        <strain evidence="1 2">RRHST34</strain>
    </source>
</reference>
<proteinExistence type="predicted"/>
<evidence type="ECO:0000313" key="2">
    <source>
        <dbReference type="Proteomes" id="UP000759103"/>
    </source>
</evidence>
<protein>
    <submittedName>
        <fullName evidence="1">Uncharacterized protein</fullName>
    </submittedName>
</protein>
<dbReference type="RefSeq" id="WP_219750272.1">
    <property type="nucleotide sequence ID" value="NZ_JAHXZN010000009.1"/>
</dbReference>
<name>A0ABS7BSV2_9SPHN</name>
<dbReference type="Proteomes" id="UP000759103">
    <property type="component" value="Unassembled WGS sequence"/>
</dbReference>
<gene>
    <name evidence="1" type="ORF">KZ820_18205</name>
</gene>
<keyword evidence="2" id="KW-1185">Reference proteome</keyword>
<evidence type="ECO:0000313" key="1">
    <source>
        <dbReference type="EMBL" id="MBW6532679.1"/>
    </source>
</evidence>
<dbReference type="EMBL" id="JAHXZN010000009">
    <property type="protein sequence ID" value="MBW6532679.1"/>
    <property type="molecule type" value="Genomic_DNA"/>
</dbReference>
<sequence length="153" mass="17011">MRYLMIAVPALMASTAQPMASLRVEGERSTFSVVVEKSAQTGYEIRIRCVAACDLPIDFHEPIDDVPMGLFTRDQDELVFSLWSGGSVYRVRVWQVGDRAVRKVAELSSRGRPDFLTDEAGRAAIRTYEADGGVDPMKPVLRSFVRGRFVVAP</sequence>
<comment type="caution">
    <text evidence="1">The sequence shown here is derived from an EMBL/GenBank/DDBJ whole genome shotgun (WGS) entry which is preliminary data.</text>
</comment>
<accession>A0ABS7BSV2</accession>
<organism evidence="1 2">
    <name type="scientific">Sphingomonas citri</name>
    <dbReference type="NCBI Taxonomy" id="2862499"/>
    <lineage>
        <taxon>Bacteria</taxon>
        <taxon>Pseudomonadati</taxon>
        <taxon>Pseudomonadota</taxon>
        <taxon>Alphaproteobacteria</taxon>
        <taxon>Sphingomonadales</taxon>
        <taxon>Sphingomonadaceae</taxon>
        <taxon>Sphingomonas</taxon>
    </lineage>
</organism>